<dbReference type="Proteomes" id="UP001437256">
    <property type="component" value="Unassembled WGS sequence"/>
</dbReference>
<accession>A0ABR2Z6M8</accession>
<comment type="caution">
    <text evidence="3">The sequence shown here is derived from an EMBL/GenBank/DDBJ whole genome shotgun (WGS) entry which is preliminary data.</text>
</comment>
<evidence type="ECO:0000256" key="2">
    <source>
        <dbReference type="SAM" id="Phobius"/>
    </source>
</evidence>
<protein>
    <submittedName>
        <fullName evidence="3">Uncharacterized protein</fullName>
    </submittedName>
</protein>
<evidence type="ECO:0000313" key="4">
    <source>
        <dbReference type="Proteomes" id="UP001437256"/>
    </source>
</evidence>
<evidence type="ECO:0000256" key="1">
    <source>
        <dbReference type="SAM" id="MobiDB-lite"/>
    </source>
</evidence>
<evidence type="ECO:0000313" key="3">
    <source>
        <dbReference type="EMBL" id="KAL0057300.1"/>
    </source>
</evidence>
<dbReference type="EMBL" id="JBBXMP010000595">
    <property type="protein sequence ID" value="KAL0057300.1"/>
    <property type="molecule type" value="Genomic_DNA"/>
</dbReference>
<keyword evidence="4" id="KW-1185">Reference proteome</keyword>
<organism evidence="3 4">
    <name type="scientific">Marasmius tenuissimus</name>
    <dbReference type="NCBI Taxonomy" id="585030"/>
    <lineage>
        <taxon>Eukaryota</taxon>
        <taxon>Fungi</taxon>
        <taxon>Dikarya</taxon>
        <taxon>Basidiomycota</taxon>
        <taxon>Agaricomycotina</taxon>
        <taxon>Agaricomycetes</taxon>
        <taxon>Agaricomycetidae</taxon>
        <taxon>Agaricales</taxon>
        <taxon>Marasmiineae</taxon>
        <taxon>Marasmiaceae</taxon>
        <taxon>Marasmius</taxon>
    </lineage>
</organism>
<keyword evidence="2" id="KW-0472">Membrane</keyword>
<keyword evidence="2" id="KW-0812">Transmembrane</keyword>
<gene>
    <name evidence="3" type="ORF">AAF712_016062</name>
</gene>
<feature type="transmembrane region" description="Helical" evidence="2">
    <location>
        <begin position="108"/>
        <end position="132"/>
    </location>
</feature>
<reference evidence="3 4" key="1">
    <citation type="submission" date="2024-05" db="EMBL/GenBank/DDBJ databases">
        <title>A draft genome resource for the thread blight pathogen Marasmius tenuissimus strain MS-2.</title>
        <authorList>
            <person name="Yulfo-Soto G.E."/>
            <person name="Baruah I.K."/>
            <person name="Amoako-Attah I."/>
            <person name="Bukari Y."/>
            <person name="Meinhardt L.W."/>
            <person name="Bailey B.A."/>
            <person name="Cohen S.P."/>
        </authorList>
    </citation>
    <scope>NUCLEOTIDE SEQUENCE [LARGE SCALE GENOMIC DNA]</scope>
    <source>
        <strain evidence="3 4">MS-2</strain>
    </source>
</reference>
<feature type="region of interest" description="Disordered" evidence="1">
    <location>
        <begin position="211"/>
        <end position="242"/>
    </location>
</feature>
<name>A0ABR2Z6M8_9AGAR</name>
<feature type="compositionally biased region" description="Basic and acidic residues" evidence="1">
    <location>
        <begin position="233"/>
        <end position="242"/>
    </location>
</feature>
<sequence>MKGVNLSEGGEPRAHLMRGYTELFLANTTPTDLKSYLRSYISTQFNAVADLATAGGSNIYGPQYNGPSGAQFNSDSQAGAIAALLGGLTVGGNNPSAGSGPRSQSVPVGAVLGGVIGGIALAGLVATSLWVYRRRVRAKSQDHKTASQWGAPDPFLDTLPTTTGKNLPPPPEASIFLSRSDANSDSGVTSTLEFMATAMEGLVSTLNQRVENERRWDPNEQPPEYSSQIGHSTVERGKRTTG</sequence>
<keyword evidence="2" id="KW-1133">Transmembrane helix</keyword>
<proteinExistence type="predicted"/>